<reference evidence="1 2" key="1">
    <citation type="submission" date="2024-05" db="EMBL/GenBank/DDBJ databases">
        <authorList>
            <person name="Duchaud E."/>
        </authorList>
    </citation>
    <scope>NUCLEOTIDE SEQUENCE [LARGE SCALE GENOMIC DNA]</scope>
    <source>
        <strain evidence="1">Ena-SAMPLE-TAB-13-05-2024-13:56:06:370-140305</strain>
    </source>
</reference>
<proteinExistence type="predicted"/>
<dbReference type="Proteomes" id="UP001497602">
    <property type="component" value="Unassembled WGS sequence"/>
</dbReference>
<accession>A0ABP1FD42</accession>
<dbReference type="EMBL" id="CAXJRC010000044">
    <property type="protein sequence ID" value="CAL2108261.1"/>
    <property type="molecule type" value="Genomic_DNA"/>
</dbReference>
<dbReference type="RefSeq" id="WP_348706844.1">
    <property type="nucleotide sequence ID" value="NZ_CAXIYA010000038.1"/>
</dbReference>
<gene>
    <name evidence="1" type="ORF">T190115A13A_70034</name>
</gene>
<protein>
    <submittedName>
        <fullName evidence="1">Uncharacterized protein</fullName>
    </submittedName>
</protein>
<name>A0ABP1FD42_9FLAO</name>
<evidence type="ECO:0000313" key="2">
    <source>
        <dbReference type="Proteomes" id="UP001497602"/>
    </source>
</evidence>
<evidence type="ECO:0000313" key="1">
    <source>
        <dbReference type="EMBL" id="CAL2108261.1"/>
    </source>
</evidence>
<keyword evidence="2" id="KW-1185">Reference proteome</keyword>
<sequence length="236" mass="27710">MKVYELSVDFKSNKEWKIILGKNEDNRFNVISNIENDLELSLKKDERIKMHLINIESKENRKEIPFNVDIIYWVDDITLNAYSPYKGIVISEKLKKKLSNYVLPPSYFYPIDIINSITGEINNNYYLFYIKKGIVDFTLFKKSEYVYTKRRIEIKRSVGDFNTYDEFNEGYDKSYDNDGVKIKIANRCLTTIYDLIPSSLNSILVKESFLNDLSTLNGVILKERSDLFIYDVDATS</sequence>
<comment type="caution">
    <text evidence="1">The sequence shown here is derived from an EMBL/GenBank/DDBJ whole genome shotgun (WGS) entry which is preliminary data.</text>
</comment>
<organism evidence="1 2">
    <name type="scientific">Tenacibaculum vairaonense</name>
    <dbReference type="NCBI Taxonomy" id="3137860"/>
    <lineage>
        <taxon>Bacteria</taxon>
        <taxon>Pseudomonadati</taxon>
        <taxon>Bacteroidota</taxon>
        <taxon>Flavobacteriia</taxon>
        <taxon>Flavobacteriales</taxon>
        <taxon>Flavobacteriaceae</taxon>
        <taxon>Tenacibaculum</taxon>
    </lineage>
</organism>